<protein>
    <recommendedName>
        <fullName evidence="5">Phage shock protein B</fullName>
    </recommendedName>
</protein>
<evidence type="ECO:0008006" key="5">
    <source>
        <dbReference type="Google" id="ProtNLM"/>
    </source>
</evidence>
<accession>A0A3D9FCC6</accession>
<proteinExistence type="predicted"/>
<dbReference type="RefSeq" id="WP_116234977.1">
    <property type="nucleotide sequence ID" value="NZ_QRDP01000004.1"/>
</dbReference>
<organism evidence="3 4">
    <name type="scientific">Parasphingopyxis lamellibrachiae</name>
    <dbReference type="NCBI Taxonomy" id="680125"/>
    <lineage>
        <taxon>Bacteria</taxon>
        <taxon>Pseudomonadati</taxon>
        <taxon>Pseudomonadota</taxon>
        <taxon>Alphaproteobacteria</taxon>
        <taxon>Sphingomonadales</taxon>
        <taxon>Sphingomonadaceae</taxon>
        <taxon>Parasphingopyxis</taxon>
    </lineage>
</organism>
<name>A0A3D9FCC6_9SPHN</name>
<gene>
    <name evidence="3" type="ORF">DFR46_0453</name>
</gene>
<dbReference type="AlphaFoldDB" id="A0A3D9FCC6"/>
<evidence type="ECO:0000256" key="1">
    <source>
        <dbReference type="SAM" id="Coils"/>
    </source>
</evidence>
<feature type="coiled-coil region" evidence="1">
    <location>
        <begin position="53"/>
        <end position="80"/>
    </location>
</feature>
<reference evidence="3 4" key="1">
    <citation type="submission" date="2018-07" db="EMBL/GenBank/DDBJ databases">
        <title>Genomic Encyclopedia of Type Strains, Phase IV (KMG-IV): sequencing the most valuable type-strain genomes for metagenomic binning, comparative biology and taxonomic classification.</title>
        <authorList>
            <person name="Goeker M."/>
        </authorList>
    </citation>
    <scope>NUCLEOTIDE SEQUENCE [LARGE SCALE GENOMIC DNA]</scope>
    <source>
        <strain evidence="3 4">DSM 26725</strain>
    </source>
</reference>
<keyword evidence="2" id="KW-1133">Transmembrane helix</keyword>
<dbReference type="Proteomes" id="UP000256310">
    <property type="component" value="Unassembled WGS sequence"/>
</dbReference>
<evidence type="ECO:0000256" key="2">
    <source>
        <dbReference type="SAM" id="Phobius"/>
    </source>
</evidence>
<evidence type="ECO:0000313" key="3">
    <source>
        <dbReference type="EMBL" id="RED15459.1"/>
    </source>
</evidence>
<feature type="transmembrane region" description="Helical" evidence="2">
    <location>
        <begin position="6"/>
        <end position="26"/>
    </location>
</feature>
<comment type="caution">
    <text evidence="3">The sequence shown here is derived from an EMBL/GenBank/DDBJ whole genome shotgun (WGS) entry which is preliminary data.</text>
</comment>
<keyword evidence="1" id="KW-0175">Coiled coil</keyword>
<keyword evidence="2" id="KW-0812">Transmembrane</keyword>
<sequence length="100" mass="11270">MNWGSPTFVLAIIGMSFLAWIITTAIRAKHGYPLEDEWGGTTLPKNPETDRKIELMSNENGELKDKIVRLEERISVLERIATDGSTRLANEIENLRDAAE</sequence>
<dbReference type="OrthoDB" id="7472820at2"/>
<keyword evidence="2" id="KW-0472">Membrane</keyword>
<evidence type="ECO:0000313" key="4">
    <source>
        <dbReference type="Proteomes" id="UP000256310"/>
    </source>
</evidence>
<keyword evidence="4" id="KW-1185">Reference proteome</keyword>
<dbReference type="EMBL" id="QRDP01000004">
    <property type="protein sequence ID" value="RED15459.1"/>
    <property type="molecule type" value="Genomic_DNA"/>
</dbReference>